<feature type="transmembrane region" description="Helical" evidence="1">
    <location>
        <begin position="168"/>
        <end position="192"/>
    </location>
</feature>
<evidence type="ECO:0000313" key="2">
    <source>
        <dbReference type="EMBL" id="CAC5377359.1"/>
    </source>
</evidence>
<gene>
    <name evidence="2" type="ORF">MCOR_13679</name>
</gene>
<reference evidence="2 3" key="1">
    <citation type="submission" date="2020-06" db="EMBL/GenBank/DDBJ databases">
        <authorList>
            <person name="Li R."/>
            <person name="Bekaert M."/>
        </authorList>
    </citation>
    <scope>NUCLEOTIDE SEQUENCE [LARGE SCALE GENOMIC DNA]</scope>
    <source>
        <strain evidence="3">wild</strain>
    </source>
</reference>
<keyword evidence="1" id="KW-1133">Transmembrane helix</keyword>
<sequence>MKCFNEKNPYKQEYYHREDTIHKYKVLKALFSFNKLHCTTQTEKNVNNDCKYSDVVPIYTTCRESKQAPPVGRQQQAFPVRTFKVFGGIQIGLGVLLGILSLIGVISDSRYYNDHAWFFTFDIACLICSGWKTGFMVCSIIGASIFIPAILSVGAYSPIITGNQDSKTVILSAFMAMLSFAEVVVAIIASSFCCCCSTWRKSIQEVKMFAPKHEHSPSSIEPKYVTQ</sequence>
<feature type="transmembrane region" description="Helical" evidence="1">
    <location>
        <begin position="134"/>
        <end position="156"/>
    </location>
</feature>
<feature type="transmembrane region" description="Helical" evidence="1">
    <location>
        <begin position="83"/>
        <end position="106"/>
    </location>
</feature>
<evidence type="ECO:0000313" key="3">
    <source>
        <dbReference type="Proteomes" id="UP000507470"/>
    </source>
</evidence>
<keyword evidence="1" id="KW-0812">Transmembrane</keyword>
<evidence type="ECO:0000256" key="1">
    <source>
        <dbReference type="SAM" id="Phobius"/>
    </source>
</evidence>
<keyword evidence="3" id="KW-1185">Reference proteome</keyword>
<accession>A0A6J8B442</accession>
<dbReference type="AlphaFoldDB" id="A0A6J8B442"/>
<dbReference type="Proteomes" id="UP000507470">
    <property type="component" value="Unassembled WGS sequence"/>
</dbReference>
<keyword evidence="1" id="KW-0472">Membrane</keyword>
<protein>
    <submittedName>
        <fullName evidence="2">Uncharacterized protein</fullName>
    </submittedName>
</protein>
<name>A0A6J8B442_MYTCO</name>
<dbReference type="EMBL" id="CACVKT020002332">
    <property type="protein sequence ID" value="CAC5377359.1"/>
    <property type="molecule type" value="Genomic_DNA"/>
</dbReference>
<proteinExistence type="predicted"/>
<organism evidence="2 3">
    <name type="scientific">Mytilus coruscus</name>
    <name type="common">Sea mussel</name>
    <dbReference type="NCBI Taxonomy" id="42192"/>
    <lineage>
        <taxon>Eukaryota</taxon>
        <taxon>Metazoa</taxon>
        <taxon>Spiralia</taxon>
        <taxon>Lophotrochozoa</taxon>
        <taxon>Mollusca</taxon>
        <taxon>Bivalvia</taxon>
        <taxon>Autobranchia</taxon>
        <taxon>Pteriomorphia</taxon>
        <taxon>Mytilida</taxon>
        <taxon>Mytiloidea</taxon>
        <taxon>Mytilidae</taxon>
        <taxon>Mytilinae</taxon>
        <taxon>Mytilus</taxon>
    </lineage>
</organism>